<dbReference type="SMART" id="SM00418">
    <property type="entry name" value="HTH_ARSR"/>
    <property type="match status" value="1"/>
</dbReference>
<reference evidence="5 6" key="1">
    <citation type="submission" date="2024-02" db="EMBL/GenBank/DDBJ databases">
        <title>Deinococcus xinjiangensis NBRC 107630.</title>
        <authorList>
            <person name="Ichikawa N."/>
            <person name="Katano-Makiyama Y."/>
            <person name="Hidaka K."/>
        </authorList>
    </citation>
    <scope>NUCLEOTIDE SEQUENCE [LARGE SCALE GENOMIC DNA]</scope>
    <source>
        <strain evidence="5 6">NBRC 107630</strain>
    </source>
</reference>
<keyword evidence="3" id="KW-0804">Transcription</keyword>
<organism evidence="5 6">
    <name type="scientific">Deinococcus xinjiangensis</name>
    <dbReference type="NCBI Taxonomy" id="457454"/>
    <lineage>
        <taxon>Bacteria</taxon>
        <taxon>Thermotogati</taxon>
        <taxon>Deinococcota</taxon>
        <taxon>Deinococci</taxon>
        <taxon>Deinococcales</taxon>
        <taxon>Deinococcaceae</taxon>
        <taxon>Deinococcus</taxon>
    </lineage>
</organism>
<evidence type="ECO:0000313" key="6">
    <source>
        <dbReference type="Proteomes" id="UP001458946"/>
    </source>
</evidence>
<evidence type="ECO:0000256" key="1">
    <source>
        <dbReference type="ARBA" id="ARBA00023015"/>
    </source>
</evidence>
<dbReference type="InterPro" id="IPR001845">
    <property type="entry name" value="HTH_ArsR_DNA-bd_dom"/>
</dbReference>
<dbReference type="InterPro" id="IPR036388">
    <property type="entry name" value="WH-like_DNA-bd_sf"/>
</dbReference>
<dbReference type="Gene3D" id="1.10.10.10">
    <property type="entry name" value="Winged helix-like DNA-binding domain superfamily/Winged helix DNA-binding domain"/>
    <property type="match status" value="1"/>
</dbReference>
<keyword evidence="1" id="KW-0805">Transcription regulation</keyword>
<dbReference type="PRINTS" id="PR00778">
    <property type="entry name" value="HTHARSR"/>
</dbReference>
<gene>
    <name evidence="5" type="primary">ziaR_1</name>
    <name evidence="5" type="ORF">Dxin01_00014</name>
</gene>
<keyword evidence="2" id="KW-0238">DNA-binding</keyword>
<sequence length="121" mass="13031">MTATTTPEDLCSVNCVHPEAVGRAKASLPDEGCVAQASALLKLMADPTRLKLLSALHAGELCVCDLAAVLGLSESAVSHQLRLLRTGRMVTYRKEGRVVYYRLLDAHVTTMIQNALDHASE</sequence>
<evidence type="ECO:0000256" key="2">
    <source>
        <dbReference type="ARBA" id="ARBA00023125"/>
    </source>
</evidence>
<dbReference type="InterPro" id="IPR011991">
    <property type="entry name" value="ArsR-like_HTH"/>
</dbReference>
<dbReference type="PANTHER" id="PTHR43132:SF6">
    <property type="entry name" value="HTH-TYPE TRANSCRIPTIONAL REPRESSOR CZRA"/>
    <property type="match status" value="1"/>
</dbReference>
<name>A0ABP9V513_9DEIO</name>
<dbReference type="RefSeq" id="WP_353540289.1">
    <property type="nucleotide sequence ID" value="NZ_BAABRN010000001.1"/>
</dbReference>
<protein>
    <submittedName>
        <fullName evidence="5">Transcriptional repressor SmtB homolog</fullName>
    </submittedName>
</protein>
<dbReference type="PROSITE" id="PS00846">
    <property type="entry name" value="HTH_ARSR_1"/>
    <property type="match status" value="1"/>
</dbReference>
<dbReference type="PANTHER" id="PTHR43132">
    <property type="entry name" value="ARSENICAL RESISTANCE OPERON REPRESSOR ARSR-RELATED"/>
    <property type="match status" value="1"/>
</dbReference>
<evidence type="ECO:0000256" key="3">
    <source>
        <dbReference type="ARBA" id="ARBA00023163"/>
    </source>
</evidence>
<dbReference type="PROSITE" id="PS50987">
    <property type="entry name" value="HTH_ARSR_2"/>
    <property type="match status" value="1"/>
</dbReference>
<evidence type="ECO:0000259" key="4">
    <source>
        <dbReference type="PROSITE" id="PS50987"/>
    </source>
</evidence>
<dbReference type="NCBIfam" id="NF033788">
    <property type="entry name" value="HTH_metalloreg"/>
    <property type="match status" value="1"/>
</dbReference>
<keyword evidence="6" id="KW-1185">Reference proteome</keyword>
<dbReference type="InterPro" id="IPR051011">
    <property type="entry name" value="Metal_resp_trans_reg"/>
</dbReference>
<dbReference type="SUPFAM" id="SSF46785">
    <property type="entry name" value="Winged helix' DNA-binding domain"/>
    <property type="match status" value="1"/>
</dbReference>
<dbReference type="Proteomes" id="UP001458946">
    <property type="component" value="Unassembled WGS sequence"/>
</dbReference>
<feature type="domain" description="HTH arsR-type" evidence="4">
    <location>
        <begin position="29"/>
        <end position="121"/>
    </location>
</feature>
<dbReference type="CDD" id="cd00090">
    <property type="entry name" value="HTH_ARSR"/>
    <property type="match status" value="1"/>
</dbReference>
<dbReference type="Pfam" id="PF01022">
    <property type="entry name" value="HTH_5"/>
    <property type="match status" value="1"/>
</dbReference>
<comment type="caution">
    <text evidence="5">The sequence shown here is derived from an EMBL/GenBank/DDBJ whole genome shotgun (WGS) entry which is preliminary data.</text>
</comment>
<dbReference type="EMBL" id="BAABRN010000001">
    <property type="protein sequence ID" value="GAA5500294.1"/>
    <property type="molecule type" value="Genomic_DNA"/>
</dbReference>
<proteinExistence type="predicted"/>
<evidence type="ECO:0000313" key="5">
    <source>
        <dbReference type="EMBL" id="GAA5500294.1"/>
    </source>
</evidence>
<dbReference type="InterPro" id="IPR018334">
    <property type="entry name" value="ArsR_HTH"/>
</dbReference>
<accession>A0ABP9V513</accession>
<dbReference type="InterPro" id="IPR036390">
    <property type="entry name" value="WH_DNA-bd_sf"/>
</dbReference>